<accession>A0ABS4TQ92</accession>
<sequence>MDGLESPDGPRGVAGLAADPSWRVSVLAGGRWGVAERSFEHAGHQWVVGLTPAESSVALIVWRDEEVVAHARGDEAAMCTAALDWVSKILRQLSS</sequence>
<name>A0ABS4TQ92_9PSEU</name>
<organism evidence="1 2">
    <name type="scientific">Kibdelosporangium banguiense</name>
    <dbReference type="NCBI Taxonomy" id="1365924"/>
    <lineage>
        <taxon>Bacteria</taxon>
        <taxon>Bacillati</taxon>
        <taxon>Actinomycetota</taxon>
        <taxon>Actinomycetes</taxon>
        <taxon>Pseudonocardiales</taxon>
        <taxon>Pseudonocardiaceae</taxon>
        <taxon>Kibdelosporangium</taxon>
    </lineage>
</organism>
<dbReference type="RefSeq" id="WP_307855384.1">
    <property type="nucleotide sequence ID" value="NZ_JAGINW010000001.1"/>
</dbReference>
<proteinExistence type="predicted"/>
<evidence type="ECO:0000313" key="1">
    <source>
        <dbReference type="EMBL" id="MBP2326580.1"/>
    </source>
</evidence>
<protein>
    <submittedName>
        <fullName evidence="1">Uncharacterized protein</fullName>
    </submittedName>
</protein>
<gene>
    <name evidence="1" type="ORF">JOF56_006965</name>
</gene>
<evidence type="ECO:0000313" key="2">
    <source>
        <dbReference type="Proteomes" id="UP001519332"/>
    </source>
</evidence>
<dbReference type="Proteomes" id="UP001519332">
    <property type="component" value="Unassembled WGS sequence"/>
</dbReference>
<dbReference type="EMBL" id="JAGINW010000001">
    <property type="protein sequence ID" value="MBP2326580.1"/>
    <property type="molecule type" value="Genomic_DNA"/>
</dbReference>
<comment type="caution">
    <text evidence="1">The sequence shown here is derived from an EMBL/GenBank/DDBJ whole genome shotgun (WGS) entry which is preliminary data.</text>
</comment>
<reference evidence="1 2" key="1">
    <citation type="submission" date="2021-03" db="EMBL/GenBank/DDBJ databases">
        <title>Sequencing the genomes of 1000 actinobacteria strains.</title>
        <authorList>
            <person name="Klenk H.-P."/>
        </authorList>
    </citation>
    <scope>NUCLEOTIDE SEQUENCE [LARGE SCALE GENOMIC DNA]</scope>
    <source>
        <strain evidence="1 2">DSM 46670</strain>
    </source>
</reference>
<keyword evidence="2" id="KW-1185">Reference proteome</keyword>